<dbReference type="InterPro" id="IPR007379">
    <property type="entry name" value="Tim44-like_dom"/>
</dbReference>
<comment type="caution">
    <text evidence="2">The sequence shown here is derived from an EMBL/GenBank/DDBJ whole genome shotgun (WGS) entry which is preliminary data.</text>
</comment>
<accession>A0A941CZ11</accession>
<dbReference type="Proteomes" id="UP000622580">
    <property type="component" value="Unassembled WGS sequence"/>
</dbReference>
<reference evidence="2" key="1">
    <citation type="submission" date="2021-04" db="EMBL/GenBank/DDBJ databases">
        <title>Draft genome assembly of strain Phenylobacterium sp. 20VBR1 using MiniION and Illumina platforms.</title>
        <authorList>
            <person name="Thomas F.A."/>
            <person name="Krishnan K.P."/>
            <person name="Sinha R.K."/>
        </authorList>
    </citation>
    <scope>NUCLEOTIDE SEQUENCE</scope>
    <source>
        <strain evidence="2">20VBR1</strain>
    </source>
</reference>
<gene>
    <name evidence="2" type="primary">timA</name>
    <name evidence="2" type="ORF">JKL49_00785</name>
</gene>
<dbReference type="NCBIfam" id="NF033778">
    <property type="entry name" value="trans_TimA"/>
    <property type="match status" value="1"/>
</dbReference>
<sequence>MLELIIFAGLAVVVLFQLYSVLGRRVGRQPEDNAGDPALATVKPARLEGEEPQAAEAAEGVALSGLAAVRARDSSFDLSRFLGGAKSAYEMVVTAFAAGDRDTLRNLLAPGILASFDAEIARRETEGRTEVVEFSHPPRADLEKADVTGDTAQVTVRFLAEFRSRTKGPEGEGVDDRRTAELWTFERNLKSRDPNWILVRVDAAEA</sequence>
<name>A0A941CZ11_9CAUL</name>
<organism evidence="2 3">
    <name type="scientific">Phenylobacterium glaciei</name>
    <dbReference type="NCBI Taxonomy" id="2803784"/>
    <lineage>
        <taxon>Bacteria</taxon>
        <taxon>Pseudomonadati</taxon>
        <taxon>Pseudomonadota</taxon>
        <taxon>Alphaproteobacteria</taxon>
        <taxon>Caulobacterales</taxon>
        <taxon>Caulobacteraceae</taxon>
        <taxon>Phenylobacterium</taxon>
    </lineage>
</organism>
<dbReference type="RefSeq" id="WP_215342622.1">
    <property type="nucleotide sequence ID" value="NZ_JAGSGD010000001.1"/>
</dbReference>
<feature type="domain" description="Tim44-like" evidence="1">
    <location>
        <begin position="62"/>
        <end position="203"/>
    </location>
</feature>
<dbReference type="NCBIfam" id="NF033779">
    <property type="entry name" value="Tim44_TimA_adap"/>
    <property type="match status" value="1"/>
</dbReference>
<keyword evidence="3" id="KW-1185">Reference proteome</keyword>
<evidence type="ECO:0000313" key="2">
    <source>
        <dbReference type="EMBL" id="MBR7617908.1"/>
    </source>
</evidence>
<evidence type="ECO:0000313" key="3">
    <source>
        <dbReference type="Proteomes" id="UP000622580"/>
    </source>
</evidence>
<dbReference type="PANTHER" id="PTHR41542:SF1">
    <property type="entry name" value="BLL5807 PROTEIN"/>
    <property type="match status" value="1"/>
</dbReference>
<evidence type="ECO:0000259" key="1">
    <source>
        <dbReference type="SMART" id="SM00978"/>
    </source>
</evidence>
<dbReference type="SMART" id="SM00978">
    <property type="entry name" value="Tim44"/>
    <property type="match status" value="1"/>
</dbReference>
<dbReference type="Gene3D" id="3.10.450.240">
    <property type="match status" value="1"/>
</dbReference>
<proteinExistence type="predicted"/>
<dbReference type="EMBL" id="JAGSGD010000001">
    <property type="protein sequence ID" value="MBR7617908.1"/>
    <property type="molecule type" value="Genomic_DNA"/>
</dbReference>
<dbReference type="Pfam" id="PF04280">
    <property type="entry name" value="Tim44"/>
    <property type="match status" value="1"/>
</dbReference>
<dbReference type="SUPFAM" id="SSF54427">
    <property type="entry name" value="NTF2-like"/>
    <property type="match status" value="1"/>
</dbReference>
<dbReference type="AlphaFoldDB" id="A0A941CZ11"/>
<dbReference type="InterPro" id="IPR032710">
    <property type="entry name" value="NTF2-like_dom_sf"/>
</dbReference>
<dbReference type="PANTHER" id="PTHR41542">
    <property type="entry name" value="BLL5807 PROTEIN"/>
    <property type="match status" value="1"/>
</dbReference>
<protein>
    <submittedName>
        <fullName evidence="2">TIM44-related membrane protein TimA</fullName>
    </submittedName>
</protein>